<dbReference type="Pfam" id="PF11699">
    <property type="entry name" value="CENP-C_C"/>
    <property type="match status" value="1"/>
</dbReference>
<gene>
    <name evidence="3" type="ORF">OCTVUL_1B013529</name>
</gene>
<feature type="region of interest" description="Disordered" evidence="1">
    <location>
        <begin position="348"/>
        <end position="633"/>
    </location>
</feature>
<feature type="compositionally biased region" description="Polar residues" evidence="1">
    <location>
        <begin position="392"/>
        <end position="408"/>
    </location>
</feature>
<dbReference type="Proteomes" id="UP001162480">
    <property type="component" value="Chromosome 13"/>
</dbReference>
<dbReference type="InterPro" id="IPR014710">
    <property type="entry name" value="RmlC-like_jellyroll"/>
</dbReference>
<dbReference type="AlphaFoldDB" id="A0AA36BEL0"/>
<dbReference type="InterPro" id="IPR025974">
    <property type="entry name" value="Mif2/CENP-C_cupin"/>
</dbReference>
<accession>A0AA36BEL0</accession>
<evidence type="ECO:0000313" key="3">
    <source>
        <dbReference type="EMBL" id="CAI9732237.1"/>
    </source>
</evidence>
<organism evidence="3 4">
    <name type="scientific">Octopus vulgaris</name>
    <name type="common">Common octopus</name>
    <dbReference type="NCBI Taxonomy" id="6645"/>
    <lineage>
        <taxon>Eukaryota</taxon>
        <taxon>Metazoa</taxon>
        <taxon>Spiralia</taxon>
        <taxon>Lophotrochozoa</taxon>
        <taxon>Mollusca</taxon>
        <taxon>Cephalopoda</taxon>
        <taxon>Coleoidea</taxon>
        <taxon>Octopodiformes</taxon>
        <taxon>Octopoda</taxon>
        <taxon>Incirrata</taxon>
        <taxon>Octopodidae</taxon>
        <taxon>Octopus</taxon>
    </lineage>
</organism>
<proteinExistence type="predicted"/>
<name>A0AA36BEL0_OCTVU</name>
<feature type="compositionally biased region" description="Low complexity" evidence="1">
    <location>
        <begin position="188"/>
        <end position="197"/>
    </location>
</feature>
<evidence type="ECO:0000313" key="4">
    <source>
        <dbReference type="Proteomes" id="UP001162480"/>
    </source>
</evidence>
<dbReference type="Gene3D" id="2.60.120.10">
    <property type="entry name" value="Jelly Rolls"/>
    <property type="match status" value="1"/>
</dbReference>
<dbReference type="InterPro" id="IPR011051">
    <property type="entry name" value="RmlC_Cupin_sf"/>
</dbReference>
<keyword evidence="4" id="KW-1185">Reference proteome</keyword>
<protein>
    <recommendedName>
        <fullName evidence="2">Mif2/CENP-C cupin domain-containing protein</fullName>
    </recommendedName>
</protein>
<dbReference type="EMBL" id="OX597826">
    <property type="protein sequence ID" value="CAI9732237.1"/>
    <property type="molecule type" value="Genomic_DNA"/>
</dbReference>
<feature type="compositionally biased region" description="Acidic residues" evidence="1">
    <location>
        <begin position="261"/>
        <end position="274"/>
    </location>
</feature>
<feature type="compositionally biased region" description="Basic and acidic residues" evidence="1">
    <location>
        <begin position="167"/>
        <end position="180"/>
    </location>
</feature>
<dbReference type="SUPFAM" id="SSF51182">
    <property type="entry name" value="RmlC-like cupins"/>
    <property type="match status" value="1"/>
</dbReference>
<evidence type="ECO:0000256" key="1">
    <source>
        <dbReference type="SAM" id="MobiDB-lite"/>
    </source>
</evidence>
<feature type="compositionally biased region" description="Polar residues" evidence="1">
    <location>
        <begin position="244"/>
        <end position="257"/>
    </location>
</feature>
<feature type="compositionally biased region" description="Basic and acidic residues" evidence="1">
    <location>
        <begin position="454"/>
        <end position="467"/>
    </location>
</feature>
<sequence length="765" mass="84845">MKFRILPKDERMSRCREESFSTSGGVDWLATVGSKWIMALSTAQIRTNLGKGILEGKRIRIDEDGFENFDDYFTETDSDDSDVEIVNHADNVKIVAVKPAADDDAKSSVSPLSLSNFPSRKRLSFPVESMTDSCSNASEEVSYVQRVISKRGMKSLADTSAADSEDGDHQEVIVSEKEVTTAKTPEVSSAASNSNSNVRIISKRGMKSFPEDEESFVQKAASSPAKESLSTNVCDPSAEEPETTVKNGGNTSLSSSKECQENEDDEENEDDLENDNIKNEDVLPEAVSTRKKRKMTVSESFSASPEKIKESPRKMISAFGVHKPTVQTRYFDVFDTNLSLIEENEKTFKKSTKIVKKPESGGRSAEKNKDVPSDVPKDKSSPLRHKKPQPSPTAKQTLKSKSVPQEKSSPLKRKKPQPSPTAKHTLNYKRESVPQDKSSPSRYKKPPTTSPEKQTLRNKSEAKDKTPPSRHKRPQPPLAAKHTLKSKTVPSGVLKDKSSPLRHKKLRPSPIAKSTLKTKTFSEIAMKCISGVPSGLPENKSSPSKHKMSQPSPTAKQTSKSKSVPSDVPEDKSSPQRHKKTQPSSTEKHTVRSKSVPSGVTGDKSSPSRNKRTQTPPTEKQTLKSKNHINTGEYTTRSMRNESLLKVVKPDNNASSCFAPKQTYRYINNKMLDAANEHDIVYCCCLDTEKAFMGMISLKKGAYKQLNRSTNQVMFLVQFGKIKVRIGYKNMILTTGDSFMVPENEIYSLRNKSNHDCGLVVTILK</sequence>
<feature type="compositionally biased region" description="Polar residues" evidence="1">
    <location>
        <begin position="593"/>
        <end position="620"/>
    </location>
</feature>
<feature type="compositionally biased region" description="Basic and acidic residues" evidence="1">
    <location>
        <begin position="356"/>
        <end position="381"/>
    </location>
</feature>
<feature type="region of interest" description="Disordered" evidence="1">
    <location>
        <begin position="158"/>
        <end position="313"/>
    </location>
</feature>
<feature type="compositionally biased region" description="Polar residues" evidence="1">
    <location>
        <begin position="549"/>
        <end position="564"/>
    </location>
</feature>
<feature type="domain" description="Mif2/CENP-C cupin" evidence="2">
    <location>
        <begin position="693"/>
        <end position="757"/>
    </location>
</feature>
<evidence type="ECO:0000259" key="2">
    <source>
        <dbReference type="Pfam" id="PF11699"/>
    </source>
</evidence>
<reference evidence="3" key="1">
    <citation type="submission" date="2023-08" db="EMBL/GenBank/DDBJ databases">
        <authorList>
            <person name="Alioto T."/>
            <person name="Alioto T."/>
            <person name="Gomez Garrido J."/>
        </authorList>
    </citation>
    <scope>NUCLEOTIDE SEQUENCE</scope>
</reference>